<evidence type="ECO:0000256" key="2">
    <source>
        <dbReference type="ARBA" id="ARBA00023002"/>
    </source>
</evidence>
<dbReference type="PRINTS" id="PR00080">
    <property type="entry name" value="SDRFAMILY"/>
</dbReference>
<sequence length="294" mass="31762">MAEPLNCSGWVALITGGAGGLGRAIAARLIERGVRCLLVDVNAAGLDQAVRALGPLATAHVADLTNAEAVQRLVLRVRDDIGRLDLLVNNAAVADTQPFEQRSLASIQGEFNINLLAPVLLTHSLLPQLRQAADGRVISIVSLGGIFPLPETSVYSATKFGLRGAMLCLGLDGPRLGVKFGIINPSATETPMLVREAIDGGNKLQFIDPPQQPDEVAQQVLRMLDDPCLERYVRPSESWTVRMAMLVPNLLGRLIPLFRRQGDAGHRRYLASLEQRGMIRQQDGVWQLVPPPGP</sequence>
<keyword evidence="2 5" id="KW-0560">Oxidoreductase</keyword>
<accession>A0ABV7W728</accession>
<dbReference type="Pfam" id="PF00106">
    <property type="entry name" value="adh_short"/>
    <property type="match status" value="1"/>
</dbReference>
<dbReference type="CDD" id="cd05233">
    <property type="entry name" value="SDR_c"/>
    <property type="match status" value="1"/>
</dbReference>
<organism evidence="5 6">
    <name type="scientific">Hydrogenophaga luteola</name>
    <dbReference type="NCBI Taxonomy" id="1591122"/>
    <lineage>
        <taxon>Bacteria</taxon>
        <taxon>Pseudomonadati</taxon>
        <taxon>Pseudomonadota</taxon>
        <taxon>Betaproteobacteria</taxon>
        <taxon>Burkholderiales</taxon>
        <taxon>Comamonadaceae</taxon>
        <taxon>Hydrogenophaga</taxon>
    </lineage>
</organism>
<dbReference type="PRINTS" id="PR00081">
    <property type="entry name" value="GDHRDH"/>
</dbReference>
<dbReference type="SUPFAM" id="SSF51735">
    <property type="entry name" value="NAD(P)-binding Rossmann-fold domains"/>
    <property type="match status" value="1"/>
</dbReference>
<evidence type="ECO:0000256" key="1">
    <source>
        <dbReference type="ARBA" id="ARBA00006484"/>
    </source>
</evidence>
<dbReference type="Proteomes" id="UP001595729">
    <property type="component" value="Unassembled WGS sequence"/>
</dbReference>
<dbReference type="EC" id="1.-.-.-" evidence="5"/>
<evidence type="ECO:0000313" key="5">
    <source>
        <dbReference type="EMBL" id="MFC3685571.1"/>
    </source>
</evidence>
<dbReference type="EMBL" id="JBHRXX010000007">
    <property type="protein sequence ID" value="MFC3685571.1"/>
    <property type="molecule type" value="Genomic_DNA"/>
</dbReference>
<dbReference type="SMART" id="SM00822">
    <property type="entry name" value="PKS_KR"/>
    <property type="match status" value="1"/>
</dbReference>
<proteinExistence type="inferred from homology"/>
<dbReference type="RefSeq" id="WP_382177007.1">
    <property type="nucleotide sequence ID" value="NZ_JBHRXX010000007.1"/>
</dbReference>
<protein>
    <submittedName>
        <fullName evidence="5">SDR family NAD(P)-dependent oxidoreductase</fullName>
        <ecNumber evidence="5">1.-.-.-</ecNumber>
    </submittedName>
</protein>
<evidence type="ECO:0000313" key="6">
    <source>
        <dbReference type="Proteomes" id="UP001595729"/>
    </source>
</evidence>
<dbReference type="GO" id="GO:0016491">
    <property type="term" value="F:oxidoreductase activity"/>
    <property type="evidence" value="ECO:0007669"/>
    <property type="project" value="UniProtKB-KW"/>
</dbReference>
<gene>
    <name evidence="5" type="ORF">ACFOPI_18360</name>
</gene>
<dbReference type="Gene3D" id="3.40.50.720">
    <property type="entry name" value="NAD(P)-binding Rossmann-like Domain"/>
    <property type="match status" value="1"/>
</dbReference>
<dbReference type="PANTHER" id="PTHR44196:SF1">
    <property type="entry name" value="DEHYDROGENASE_REDUCTASE SDR FAMILY MEMBER 7B"/>
    <property type="match status" value="1"/>
</dbReference>
<name>A0ABV7W728_9BURK</name>
<evidence type="ECO:0000256" key="3">
    <source>
        <dbReference type="RuleBase" id="RU000363"/>
    </source>
</evidence>
<dbReference type="PANTHER" id="PTHR44196">
    <property type="entry name" value="DEHYDROGENASE/REDUCTASE SDR FAMILY MEMBER 7B"/>
    <property type="match status" value="1"/>
</dbReference>
<comment type="similarity">
    <text evidence="1 3">Belongs to the short-chain dehydrogenases/reductases (SDR) family.</text>
</comment>
<keyword evidence="6" id="KW-1185">Reference proteome</keyword>
<reference evidence="6" key="1">
    <citation type="journal article" date="2019" name="Int. J. Syst. Evol. Microbiol.">
        <title>The Global Catalogue of Microorganisms (GCM) 10K type strain sequencing project: providing services to taxonomists for standard genome sequencing and annotation.</title>
        <authorList>
            <consortium name="The Broad Institute Genomics Platform"/>
            <consortium name="The Broad Institute Genome Sequencing Center for Infectious Disease"/>
            <person name="Wu L."/>
            <person name="Ma J."/>
        </authorList>
    </citation>
    <scope>NUCLEOTIDE SEQUENCE [LARGE SCALE GENOMIC DNA]</scope>
    <source>
        <strain evidence="6">KCTC 42501</strain>
    </source>
</reference>
<dbReference type="InterPro" id="IPR002347">
    <property type="entry name" value="SDR_fam"/>
</dbReference>
<evidence type="ECO:0000259" key="4">
    <source>
        <dbReference type="SMART" id="SM00822"/>
    </source>
</evidence>
<dbReference type="InterPro" id="IPR057326">
    <property type="entry name" value="KR_dom"/>
</dbReference>
<feature type="domain" description="Ketoreductase" evidence="4">
    <location>
        <begin position="10"/>
        <end position="146"/>
    </location>
</feature>
<comment type="caution">
    <text evidence="5">The sequence shown here is derived from an EMBL/GenBank/DDBJ whole genome shotgun (WGS) entry which is preliminary data.</text>
</comment>
<dbReference type="InterPro" id="IPR036291">
    <property type="entry name" value="NAD(P)-bd_dom_sf"/>
</dbReference>